<keyword evidence="3" id="KW-1185">Reference proteome</keyword>
<organism evidence="2 3">
    <name type="scientific">Phytophthora megakarya</name>
    <dbReference type="NCBI Taxonomy" id="4795"/>
    <lineage>
        <taxon>Eukaryota</taxon>
        <taxon>Sar</taxon>
        <taxon>Stramenopiles</taxon>
        <taxon>Oomycota</taxon>
        <taxon>Peronosporomycetes</taxon>
        <taxon>Peronosporales</taxon>
        <taxon>Peronosporaceae</taxon>
        <taxon>Phytophthora</taxon>
    </lineage>
</organism>
<feature type="region of interest" description="Disordered" evidence="1">
    <location>
        <begin position="1"/>
        <end position="72"/>
    </location>
</feature>
<comment type="caution">
    <text evidence="2">The sequence shown here is derived from an EMBL/GenBank/DDBJ whole genome shotgun (WGS) entry which is preliminary data.</text>
</comment>
<sequence length="106" mass="11678">MVKSEAKGSPKGDKRTSDRKDGSKKKSRQNDNPPDDDPDEGPDSDDSRLDDNASSDSDCSTFGDITSSVPQGTTLFSFNPFVNANSLDDFNEKALLSDRIQWLEKF</sequence>
<feature type="compositionally biased region" description="Basic and acidic residues" evidence="1">
    <location>
        <begin position="1"/>
        <end position="21"/>
    </location>
</feature>
<dbReference type="Proteomes" id="UP000198211">
    <property type="component" value="Unassembled WGS sequence"/>
</dbReference>
<evidence type="ECO:0000313" key="2">
    <source>
        <dbReference type="EMBL" id="OWZ13321.1"/>
    </source>
</evidence>
<dbReference type="EMBL" id="NBNE01001610">
    <property type="protein sequence ID" value="OWZ13321.1"/>
    <property type="molecule type" value="Genomic_DNA"/>
</dbReference>
<feature type="compositionally biased region" description="Polar residues" evidence="1">
    <location>
        <begin position="52"/>
        <end position="72"/>
    </location>
</feature>
<evidence type="ECO:0000256" key="1">
    <source>
        <dbReference type="SAM" id="MobiDB-lite"/>
    </source>
</evidence>
<evidence type="ECO:0000313" key="3">
    <source>
        <dbReference type="Proteomes" id="UP000198211"/>
    </source>
</evidence>
<protein>
    <submittedName>
        <fullName evidence="2">Uncharacterized protein</fullName>
    </submittedName>
</protein>
<gene>
    <name evidence="2" type="ORF">PHMEG_00013369</name>
</gene>
<reference evidence="3" key="1">
    <citation type="submission" date="2017-03" db="EMBL/GenBank/DDBJ databases">
        <title>Phytopthora megakarya and P. palmivora, two closely related causual agents of cacao black pod achieved similar genome size and gene model numbers by different mechanisms.</title>
        <authorList>
            <person name="Ali S."/>
            <person name="Shao J."/>
            <person name="Larry D.J."/>
            <person name="Kronmiller B."/>
            <person name="Shen D."/>
            <person name="Strem M.D."/>
            <person name="Melnick R.L."/>
            <person name="Guiltinan M.J."/>
            <person name="Tyler B.M."/>
            <person name="Meinhardt L.W."/>
            <person name="Bailey B.A."/>
        </authorList>
    </citation>
    <scope>NUCLEOTIDE SEQUENCE [LARGE SCALE GENOMIC DNA]</scope>
    <source>
        <strain evidence="3">zdho120</strain>
    </source>
</reference>
<dbReference type="OrthoDB" id="90269at2759"/>
<proteinExistence type="predicted"/>
<accession>A0A225W6E1</accession>
<name>A0A225W6E1_9STRA</name>
<dbReference type="AlphaFoldDB" id="A0A225W6E1"/>
<feature type="compositionally biased region" description="Acidic residues" evidence="1">
    <location>
        <begin position="33"/>
        <end position="44"/>
    </location>
</feature>